<dbReference type="OrthoDB" id="838455at2"/>
<keyword evidence="2" id="KW-1185">Reference proteome</keyword>
<evidence type="ECO:0000313" key="1">
    <source>
        <dbReference type="EMBL" id="EIM78332.1"/>
    </source>
</evidence>
<reference evidence="1 2" key="1">
    <citation type="submission" date="2012-05" db="EMBL/GenBank/DDBJ databases">
        <title>Genome sequence of Nitritalea halalkaliphila LW7.</title>
        <authorList>
            <person name="Jangir P.K."/>
            <person name="Singh A."/>
            <person name="Shivaji S."/>
            <person name="Sharma R."/>
        </authorList>
    </citation>
    <scope>NUCLEOTIDE SEQUENCE [LARGE SCALE GENOMIC DNA]</scope>
    <source>
        <strain evidence="1 2">LW7</strain>
    </source>
</reference>
<accession>I5C930</accession>
<evidence type="ECO:0008006" key="3">
    <source>
        <dbReference type="Google" id="ProtNLM"/>
    </source>
</evidence>
<evidence type="ECO:0000313" key="2">
    <source>
        <dbReference type="Proteomes" id="UP000005551"/>
    </source>
</evidence>
<sequence>MRIPFFLLLVFLAVPEAFGQKFDWSEKVNRRWVSVAAGPSFMYATTGGNFSNAQVALQPAFSLGLEQELNRHFSVQATTGVQFLSSLPFSAQSETRLANWAEAETAFQMSGQALFIDVAPRAYLFSRSPFYGGNRFNVYAAAGVGGMVVNRLVQIQQGETPAENTLQRRETSVHMYFPVRTGAYFRLSEKDRIGVEGSLFISLSDALDGNTSANRFQNMLGQFQIVYKRQLFID</sequence>
<dbReference type="AlphaFoldDB" id="I5C930"/>
<protein>
    <recommendedName>
        <fullName evidence="3">Outer membrane protein beta-barrel domain-containing protein</fullName>
    </recommendedName>
</protein>
<comment type="caution">
    <text evidence="1">The sequence shown here is derived from an EMBL/GenBank/DDBJ whole genome shotgun (WGS) entry which is preliminary data.</text>
</comment>
<gene>
    <name evidence="1" type="ORF">A3SI_04287</name>
</gene>
<proteinExistence type="predicted"/>
<dbReference type="RefSeq" id="WP_009053663.1">
    <property type="nucleotide sequence ID" value="NZ_AJYA01000008.1"/>
</dbReference>
<organism evidence="1 2">
    <name type="scientific">Nitritalea halalkaliphila LW7</name>
    <dbReference type="NCBI Taxonomy" id="1189621"/>
    <lineage>
        <taxon>Bacteria</taxon>
        <taxon>Pseudomonadati</taxon>
        <taxon>Bacteroidota</taxon>
        <taxon>Cytophagia</taxon>
        <taxon>Cytophagales</taxon>
        <taxon>Cyclobacteriaceae</taxon>
        <taxon>Nitritalea</taxon>
    </lineage>
</organism>
<name>I5C930_9BACT</name>
<dbReference type="EMBL" id="AJYA01000008">
    <property type="protein sequence ID" value="EIM78332.1"/>
    <property type="molecule type" value="Genomic_DNA"/>
</dbReference>
<dbReference type="Proteomes" id="UP000005551">
    <property type="component" value="Unassembled WGS sequence"/>
</dbReference>